<protein>
    <recommendedName>
        <fullName evidence="3">TPR-like protein</fullName>
    </recommendedName>
</protein>
<evidence type="ECO:0008006" key="3">
    <source>
        <dbReference type="Google" id="ProtNLM"/>
    </source>
</evidence>
<gene>
    <name evidence="1" type="ORF">FRACYDRAFT_179837</name>
</gene>
<dbReference type="SUPFAM" id="SSF53335">
    <property type="entry name" value="S-adenosyl-L-methionine-dependent methyltransferases"/>
    <property type="match status" value="1"/>
</dbReference>
<keyword evidence="2" id="KW-1185">Reference proteome</keyword>
<accession>A0A1E7FRL1</accession>
<sequence length="384" mass="42674">MDEPIAWNAVVGEADRAFRRGMQLDKSGQSRLASGAFHEAATLFQCFLDLPESFRHVTNLEEDDCQAVLAYALVRLGFLNCEALSDANAAIRLYKMAMEADPIPNPVSFSGIGTALEASGGNGRDLDHLKEAVKSYRKAIEYSNKSSTNLYMAVALERLGQTEESESILESMQRTEAPTSCLVDSWGYVRWHTRNTEASTLNLHRGTRDMLKLALDAALPLIEHQRENRAQGLVCEFGVGSGKSMRMTQEILPLDIEMHGFDTFTGLPEAWGSEPAGSYSTGGVVPSIDGKVYFHKGLFSDTLSPFLKDLGDDAYVAYANIDCDLYTSTLDILEALHGRIVVGTIIVFDEYISHSTWRQDEFRAWRESCKRFGWEYEYLGVTGV</sequence>
<dbReference type="PANTHER" id="PTHR40036:SF1">
    <property type="entry name" value="MACROCIN O-METHYLTRANSFERASE"/>
    <property type="match status" value="1"/>
</dbReference>
<dbReference type="Gene3D" id="1.25.40.10">
    <property type="entry name" value="Tetratricopeptide repeat domain"/>
    <property type="match status" value="1"/>
</dbReference>
<dbReference type="Pfam" id="PF05711">
    <property type="entry name" value="TylF"/>
    <property type="match status" value="1"/>
</dbReference>
<organism evidence="1 2">
    <name type="scientific">Fragilariopsis cylindrus CCMP1102</name>
    <dbReference type="NCBI Taxonomy" id="635003"/>
    <lineage>
        <taxon>Eukaryota</taxon>
        <taxon>Sar</taxon>
        <taxon>Stramenopiles</taxon>
        <taxon>Ochrophyta</taxon>
        <taxon>Bacillariophyta</taxon>
        <taxon>Bacillariophyceae</taxon>
        <taxon>Bacillariophycidae</taxon>
        <taxon>Bacillariales</taxon>
        <taxon>Bacillariaceae</taxon>
        <taxon>Fragilariopsis</taxon>
    </lineage>
</organism>
<dbReference type="EMBL" id="KV784354">
    <property type="protein sequence ID" value="OEU20799.1"/>
    <property type="molecule type" value="Genomic_DNA"/>
</dbReference>
<dbReference type="OrthoDB" id="10265168at2759"/>
<dbReference type="InParanoid" id="A0A1E7FRL1"/>
<dbReference type="PANTHER" id="PTHR40036">
    <property type="entry name" value="MACROCIN O-METHYLTRANSFERASE"/>
    <property type="match status" value="1"/>
</dbReference>
<dbReference type="InterPro" id="IPR008884">
    <property type="entry name" value="TylF_MeTrfase"/>
</dbReference>
<proteinExistence type="predicted"/>
<dbReference type="AlphaFoldDB" id="A0A1E7FRL1"/>
<dbReference type="InterPro" id="IPR029063">
    <property type="entry name" value="SAM-dependent_MTases_sf"/>
</dbReference>
<dbReference type="Gene3D" id="3.40.50.150">
    <property type="entry name" value="Vaccinia Virus protein VP39"/>
    <property type="match status" value="1"/>
</dbReference>
<dbReference type="KEGG" id="fcy:FRACYDRAFT_179837"/>
<name>A0A1E7FRL1_9STRA</name>
<dbReference type="InterPro" id="IPR011990">
    <property type="entry name" value="TPR-like_helical_dom_sf"/>
</dbReference>
<reference evidence="1 2" key="1">
    <citation type="submission" date="2016-09" db="EMBL/GenBank/DDBJ databases">
        <title>Extensive genetic diversity and differential bi-allelic expression allows diatom success in the polar Southern Ocean.</title>
        <authorList>
            <consortium name="DOE Joint Genome Institute"/>
            <person name="Mock T."/>
            <person name="Otillar R.P."/>
            <person name="Strauss J."/>
            <person name="Dupont C."/>
            <person name="Frickenhaus S."/>
            <person name="Maumus F."/>
            <person name="Mcmullan M."/>
            <person name="Sanges R."/>
            <person name="Schmutz J."/>
            <person name="Toseland A."/>
            <person name="Valas R."/>
            <person name="Veluchamy A."/>
            <person name="Ward B.J."/>
            <person name="Allen A."/>
            <person name="Barry K."/>
            <person name="Falciatore A."/>
            <person name="Ferrante M."/>
            <person name="Fortunato A.E."/>
            <person name="Gloeckner G."/>
            <person name="Gruber A."/>
            <person name="Hipkin R."/>
            <person name="Janech M."/>
            <person name="Kroth P."/>
            <person name="Leese F."/>
            <person name="Lindquist E."/>
            <person name="Lyon B.R."/>
            <person name="Martin J."/>
            <person name="Mayer C."/>
            <person name="Parker M."/>
            <person name="Quesneville H."/>
            <person name="Raymond J."/>
            <person name="Uhlig C."/>
            <person name="Valentin K.U."/>
            <person name="Worden A.Z."/>
            <person name="Armbrust E.V."/>
            <person name="Bowler C."/>
            <person name="Green B."/>
            <person name="Moulton V."/>
            <person name="Van Oosterhout C."/>
            <person name="Grigoriev I."/>
        </authorList>
    </citation>
    <scope>NUCLEOTIDE SEQUENCE [LARGE SCALE GENOMIC DNA]</scope>
    <source>
        <strain evidence="1 2">CCMP1102</strain>
    </source>
</reference>
<dbReference type="SUPFAM" id="SSF48452">
    <property type="entry name" value="TPR-like"/>
    <property type="match status" value="1"/>
</dbReference>
<evidence type="ECO:0000313" key="1">
    <source>
        <dbReference type="EMBL" id="OEU20799.1"/>
    </source>
</evidence>
<evidence type="ECO:0000313" key="2">
    <source>
        <dbReference type="Proteomes" id="UP000095751"/>
    </source>
</evidence>
<dbReference type="Proteomes" id="UP000095751">
    <property type="component" value="Unassembled WGS sequence"/>
</dbReference>